<evidence type="ECO:0000313" key="4">
    <source>
        <dbReference type="Proteomes" id="UP000812440"/>
    </source>
</evidence>
<dbReference type="InterPro" id="IPR055391">
    <property type="entry name" value="BROMI_N"/>
</dbReference>
<reference evidence="3" key="1">
    <citation type="thesis" date="2020" institute="ProQuest LLC" country="789 East Eisenhower Parkway, Ann Arbor, MI, USA">
        <title>Comparative Genomics and Chromosome Evolution.</title>
        <authorList>
            <person name="Mudd A.B."/>
        </authorList>
    </citation>
    <scope>NUCLEOTIDE SEQUENCE</scope>
    <source>
        <strain evidence="3">Female2</strain>
        <tissue evidence="3">Blood</tissue>
    </source>
</reference>
<dbReference type="AlphaFoldDB" id="A0A8T2IW57"/>
<evidence type="ECO:0000259" key="1">
    <source>
        <dbReference type="Pfam" id="PF14961"/>
    </source>
</evidence>
<dbReference type="Pfam" id="PF14961">
    <property type="entry name" value="BROMI"/>
    <property type="match status" value="1"/>
</dbReference>
<dbReference type="Proteomes" id="UP000812440">
    <property type="component" value="Chromosome 7"/>
</dbReference>
<dbReference type="EMBL" id="JAACNH010000008">
    <property type="protein sequence ID" value="KAG8434406.1"/>
    <property type="molecule type" value="Genomic_DNA"/>
</dbReference>
<dbReference type="Pfam" id="PF23431">
    <property type="entry name" value="BROMI_N"/>
    <property type="match status" value="1"/>
</dbReference>
<evidence type="ECO:0000259" key="2">
    <source>
        <dbReference type="Pfam" id="PF23431"/>
    </source>
</evidence>
<name>A0A8T2IW57_9PIPI</name>
<sequence length="279" mass="32218">MHSTIHSLLPIGPLRLLSCVSRYTDMMLSLKNVMMAVVETLLNKFEEDQSKNKDVQKTTLQEQHTQCYTDNCSDSDSSFNQSYTFMNQEQLQLIAEQLDPNQPEEVRKEAMETLCSAPPSDVLKCECWNVLQKNLTLSLADPDSMFTERILKFYAKTFSSSPLSMAREIYVSLAKHLELSFNSRDGQKFTYSIGIDITNPEIIRVLKKIRLLNDYQKEAPSFWIRHPEKYMEEIVESTLSLLSVNQDSNLPSAQIFLDPIVFMALIDTKAVWFKKWMVM</sequence>
<proteinExistence type="predicted"/>
<accession>A0A8T2IW57</accession>
<protein>
    <submittedName>
        <fullName evidence="3">Uncharacterized protein</fullName>
    </submittedName>
</protein>
<dbReference type="InterPro" id="IPR032735">
    <property type="entry name" value="BROMI_M"/>
</dbReference>
<feature type="domain" description="BROMI N-terminal" evidence="2">
    <location>
        <begin position="22"/>
        <end position="53"/>
    </location>
</feature>
<gene>
    <name evidence="3" type="ORF">GDO86_012686</name>
</gene>
<organism evidence="3 4">
    <name type="scientific">Hymenochirus boettgeri</name>
    <name type="common">Congo dwarf clawed frog</name>
    <dbReference type="NCBI Taxonomy" id="247094"/>
    <lineage>
        <taxon>Eukaryota</taxon>
        <taxon>Metazoa</taxon>
        <taxon>Chordata</taxon>
        <taxon>Craniata</taxon>
        <taxon>Vertebrata</taxon>
        <taxon>Euteleostomi</taxon>
        <taxon>Amphibia</taxon>
        <taxon>Batrachia</taxon>
        <taxon>Anura</taxon>
        <taxon>Pipoidea</taxon>
        <taxon>Pipidae</taxon>
        <taxon>Pipinae</taxon>
        <taxon>Hymenochirus</taxon>
    </lineage>
</organism>
<comment type="caution">
    <text evidence="3">The sequence shown here is derived from an EMBL/GenBank/DDBJ whole genome shotgun (WGS) entry which is preliminary data.</text>
</comment>
<keyword evidence="4" id="KW-1185">Reference proteome</keyword>
<evidence type="ECO:0000313" key="3">
    <source>
        <dbReference type="EMBL" id="KAG8434406.1"/>
    </source>
</evidence>
<dbReference type="OrthoDB" id="1668230at2759"/>
<feature type="domain" description="BROMI middle region" evidence="1">
    <location>
        <begin position="89"/>
        <end position="277"/>
    </location>
</feature>